<protein>
    <submittedName>
        <fullName evidence="3">ZliS Lysozyme family protein</fullName>
    </submittedName>
</protein>
<proteinExistence type="predicted"/>
<name>A0A6J5RRN5_9CAUD</name>
<reference evidence="3" key="1">
    <citation type="submission" date="2020-05" db="EMBL/GenBank/DDBJ databases">
        <authorList>
            <person name="Chiriac C."/>
            <person name="Salcher M."/>
            <person name="Ghai R."/>
            <person name="Kavagutti S V."/>
        </authorList>
    </citation>
    <scope>NUCLEOTIDE SEQUENCE</scope>
</reference>
<dbReference type="InterPro" id="IPR008565">
    <property type="entry name" value="TtsA-like_GH18_dom"/>
</dbReference>
<evidence type="ECO:0000259" key="2">
    <source>
        <dbReference type="Pfam" id="PF09374"/>
    </source>
</evidence>
<gene>
    <name evidence="3" type="ORF">UFOVP1355_20</name>
</gene>
<evidence type="ECO:0000259" key="1">
    <source>
        <dbReference type="Pfam" id="PF05838"/>
    </source>
</evidence>
<dbReference type="InterPro" id="IPR018537">
    <property type="entry name" value="Peptidoglycan-bd_3"/>
</dbReference>
<organism evidence="3">
    <name type="scientific">uncultured Caudovirales phage</name>
    <dbReference type="NCBI Taxonomy" id="2100421"/>
    <lineage>
        <taxon>Viruses</taxon>
        <taxon>Duplodnaviria</taxon>
        <taxon>Heunggongvirae</taxon>
        <taxon>Uroviricota</taxon>
        <taxon>Caudoviricetes</taxon>
        <taxon>Peduoviridae</taxon>
        <taxon>Maltschvirus</taxon>
        <taxon>Maltschvirus maltsch</taxon>
    </lineage>
</organism>
<dbReference type="InterPro" id="IPR023346">
    <property type="entry name" value="Lysozyme-like_dom_sf"/>
</dbReference>
<feature type="domain" description="Peptidoglycan binding" evidence="2">
    <location>
        <begin position="87"/>
        <end position="147"/>
    </location>
</feature>
<dbReference type="EMBL" id="LR797288">
    <property type="protein sequence ID" value="CAB4199933.1"/>
    <property type="molecule type" value="Genomic_DNA"/>
</dbReference>
<dbReference type="Pfam" id="PF05838">
    <property type="entry name" value="Glyco_hydro_108"/>
    <property type="match status" value="1"/>
</dbReference>
<dbReference type="CDD" id="cd13926">
    <property type="entry name" value="N-acetylmuramidase_GH108"/>
    <property type="match status" value="1"/>
</dbReference>
<accession>A0A6J5RRN5</accession>
<feature type="domain" description="TtsA-like Glycoside hydrolase family 108" evidence="1">
    <location>
        <begin position="10"/>
        <end position="83"/>
    </location>
</feature>
<dbReference type="Pfam" id="PF09374">
    <property type="entry name" value="PG_binding_3"/>
    <property type="match status" value="1"/>
</dbReference>
<dbReference type="SUPFAM" id="SSF53955">
    <property type="entry name" value="Lysozyme-like"/>
    <property type="match status" value="1"/>
</dbReference>
<sequence>MNFDVAFLRLIGHEGVVSNHPLDGGGLTKYGISKRAYPGEDIINLTLDRAKRIYHQDYWGPAGCDTVPDAIKFDLFDMAVNSGVKTAIKTLQKAVGQFEDGILGPRTLQAVQSMPGPRLVARFNGSRLMFMTDLGVWPTFGKGWARRIASNLLES</sequence>
<evidence type="ECO:0000313" key="3">
    <source>
        <dbReference type="EMBL" id="CAB4199933.1"/>
    </source>
</evidence>
<dbReference type="Gene3D" id="1.20.141.10">
    <property type="entry name" value="Chitosanase, subunit A, domain 1"/>
    <property type="match status" value="1"/>
</dbReference>